<dbReference type="AlphaFoldDB" id="A0A841RM81"/>
<gene>
    <name evidence="2" type="ORF">GGQ92_001352</name>
</gene>
<evidence type="ECO:0000313" key="3">
    <source>
        <dbReference type="Proteomes" id="UP000572212"/>
    </source>
</evidence>
<organism evidence="2 3">
    <name type="scientific">Gracilibacillus halotolerans</name>
    <dbReference type="NCBI Taxonomy" id="74386"/>
    <lineage>
        <taxon>Bacteria</taxon>
        <taxon>Bacillati</taxon>
        <taxon>Bacillota</taxon>
        <taxon>Bacilli</taxon>
        <taxon>Bacillales</taxon>
        <taxon>Bacillaceae</taxon>
        <taxon>Gracilibacillus</taxon>
    </lineage>
</organism>
<dbReference type="RefSeq" id="WP_184246032.1">
    <property type="nucleotide sequence ID" value="NZ_BAAACU010000028.1"/>
</dbReference>
<evidence type="ECO:0000313" key="2">
    <source>
        <dbReference type="EMBL" id="MBB6512566.1"/>
    </source>
</evidence>
<feature type="transmembrane region" description="Helical" evidence="1">
    <location>
        <begin position="23"/>
        <end position="44"/>
    </location>
</feature>
<comment type="caution">
    <text evidence="2">The sequence shown here is derived from an EMBL/GenBank/DDBJ whole genome shotgun (WGS) entry which is preliminary data.</text>
</comment>
<proteinExistence type="predicted"/>
<keyword evidence="1" id="KW-0472">Membrane</keyword>
<keyword evidence="1" id="KW-0812">Transmembrane</keyword>
<accession>A0A841RM81</accession>
<protein>
    <submittedName>
        <fullName evidence="2">Uncharacterized protein</fullName>
    </submittedName>
</protein>
<keyword evidence="3" id="KW-1185">Reference proteome</keyword>
<keyword evidence="1" id="KW-1133">Transmembrane helix</keyword>
<sequence length="52" mass="5923">MLRIVDTIADTIFDFLTFIAKPISYYLAGTIIVTVPLYAIVLLFRGIEKFLL</sequence>
<dbReference type="EMBL" id="JACHON010000004">
    <property type="protein sequence ID" value="MBB6512566.1"/>
    <property type="molecule type" value="Genomic_DNA"/>
</dbReference>
<name>A0A841RM81_9BACI</name>
<evidence type="ECO:0000256" key="1">
    <source>
        <dbReference type="SAM" id="Phobius"/>
    </source>
</evidence>
<dbReference type="Proteomes" id="UP000572212">
    <property type="component" value="Unassembled WGS sequence"/>
</dbReference>
<reference evidence="2 3" key="1">
    <citation type="submission" date="2020-08" db="EMBL/GenBank/DDBJ databases">
        <title>Genomic Encyclopedia of Type Strains, Phase IV (KMG-IV): sequencing the most valuable type-strain genomes for metagenomic binning, comparative biology and taxonomic classification.</title>
        <authorList>
            <person name="Goeker M."/>
        </authorList>
    </citation>
    <scope>NUCLEOTIDE SEQUENCE [LARGE SCALE GENOMIC DNA]</scope>
    <source>
        <strain evidence="2 3">DSM 11805</strain>
    </source>
</reference>